<evidence type="ECO:0000313" key="3">
    <source>
        <dbReference type="Proteomes" id="UP000001072"/>
    </source>
</evidence>
<dbReference type="GeneID" id="18926422"/>
<proteinExistence type="predicted"/>
<organism evidence="3">
    <name type="scientific">Melampsora larici-populina (strain 98AG31 / pathotype 3-4-7)</name>
    <name type="common">Poplar leaf rust fungus</name>
    <dbReference type="NCBI Taxonomy" id="747676"/>
    <lineage>
        <taxon>Eukaryota</taxon>
        <taxon>Fungi</taxon>
        <taxon>Dikarya</taxon>
        <taxon>Basidiomycota</taxon>
        <taxon>Pucciniomycotina</taxon>
        <taxon>Pucciniomycetes</taxon>
        <taxon>Pucciniales</taxon>
        <taxon>Melampsoraceae</taxon>
        <taxon>Melampsora</taxon>
    </lineage>
</organism>
<dbReference type="VEuPathDB" id="FungiDB:MELLADRAFT_123585"/>
<name>F4R5E8_MELLP</name>
<keyword evidence="3" id="KW-1185">Reference proteome</keyword>
<sequence length="138" mass="15691">MLKIFLKISLLLFSIWIHNSNVLAEKTFSAACRRQFTIVNGKGVCVQASPDDHQYSCVVDSCHERVGDLSYNYVEMTACTHDGSVNKGQSKQNCAQYQFMHNNNGGYFTCTNPAGYHYTCERNQHNIYRQLTCSKCTK</sequence>
<dbReference type="HOGENOM" id="CLU_150810_0_0_1"/>
<reference evidence="3" key="1">
    <citation type="journal article" date="2011" name="Proc. Natl. Acad. Sci. U.S.A.">
        <title>Obligate biotrophy features unraveled by the genomic analysis of rust fungi.</title>
        <authorList>
            <person name="Duplessis S."/>
            <person name="Cuomo C.A."/>
            <person name="Lin Y.-C."/>
            <person name="Aerts A."/>
            <person name="Tisserant E."/>
            <person name="Veneault-Fourrey C."/>
            <person name="Joly D.L."/>
            <person name="Hacquard S."/>
            <person name="Amselem J."/>
            <person name="Cantarel B.L."/>
            <person name="Chiu R."/>
            <person name="Coutinho P.M."/>
            <person name="Feau N."/>
            <person name="Field M."/>
            <person name="Frey P."/>
            <person name="Gelhaye E."/>
            <person name="Goldberg J."/>
            <person name="Grabherr M.G."/>
            <person name="Kodira C.D."/>
            <person name="Kohler A."/>
            <person name="Kuees U."/>
            <person name="Lindquist E.A."/>
            <person name="Lucas S.M."/>
            <person name="Mago R."/>
            <person name="Mauceli E."/>
            <person name="Morin E."/>
            <person name="Murat C."/>
            <person name="Pangilinan J.L."/>
            <person name="Park R."/>
            <person name="Pearson M."/>
            <person name="Quesneville H."/>
            <person name="Rouhier N."/>
            <person name="Sakthikumar S."/>
            <person name="Salamov A.A."/>
            <person name="Schmutz J."/>
            <person name="Selles B."/>
            <person name="Shapiro H."/>
            <person name="Tanguay P."/>
            <person name="Tuskan G.A."/>
            <person name="Henrissat B."/>
            <person name="Van de Peer Y."/>
            <person name="Rouze P."/>
            <person name="Ellis J.G."/>
            <person name="Dodds P.N."/>
            <person name="Schein J.E."/>
            <person name="Zhong S."/>
            <person name="Hamelin R.C."/>
            <person name="Grigoriev I.V."/>
            <person name="Szabo L.J."/>
            <person name="Martin F."/>
        </authorList>
    </citation>
    <scope>NUCLEOTIDE SEQUENCE [LARGE SCALE GENOMIC DNA]</scope>
    <source>
        <strain evidence="3">98AG31 / pathotype 3-4-7</strain>
    </source>
</reference>
<feature type="signal peptide" evidence="1">
    <location>
        <begin position="1"/>
        <end position="24"/>
    </location>
</feature>
<dbReference type="AlphaFoldDB" id="F4R5E8"/>
<keyword evidence="1" id="KW-0732">Signal</keyword>
<dbReference type="KEGG" id="mlr:MELLADRAFT_123585"/>
<protein>
    <submittedName>
        <fullName evidence="2">Secreted protein</fullName>
    </submittedName>
</protein>
<accession>F4R5E8</accession>
<dbReference type="InParanoid" id="F4R5E8"/>
<dbReference type="Proteomes" id="UP000001072">
    <property type="component" value="Unassembled WGS sequence"/>
</dbReference>
<gene>
    <name evidence="2" type="ORF">MELLADRAFT_123585</name>
</gene>
<evidence type="ECO:0000313" key="2">
    <source>
        <dbReference type="EMBL" id="EGG12031.1"/>
    </source>
</evidence>
<evidence type="ECO:0000256" key="1">
    <source>
        <dbReference type="SAM" id="SignalP"/>
    </source>
</evidence>
<feature type="chain" id="PRO_5003321363" evidence="1">
    <location>
        <begin position="25"/>
        <end position="138"/>
    </location>
</feature>
<dbReference type="RefSeq" id="XP_007404406.1">
    <property type="nucleotide sequence ID" value="XM_007404344.1"/>
</dbReference>
<dbReference type="EMBL" id="GL883091">
    <property type="protein sequence ID" value="EGG12031.1"/>
    <property type="molecule type" value="Genomic_DNA"/>
</dbReference>